<dbReference type="RefSeq" id="WP_052843240.1">
    <property type="nucleotide sequence ID" value="NZ_CP011541.1"/>
</dbReference>
<sequence>MKRLIASVCTSLLPLAALVAPAAAAETAPVITAKFESSAPASWGINDSNCVPTGDVKEPVILIHGTSDNASNWGDVAPVLKRAGMCVWAFDYGADDITLQNMIPSLKAIGDLDVSAREVADQVTYVREVTGAEKVNLVGHSQGGMHTKTYEQLYGEPGTVARVVAIGGNYHGTTLGGMATALLPLIKGAPGLASFLASTAGIQQVLGSEFMTRLNEHPDTVAGVQYTSIYSPADTTVTPNSASQLTAVPGADVVNVDLGATCAATPRHDRLPHDATAISEIVWGLTRAAGDDNAAAGCVRS</sequence>
<dbReference type="SUPFAM" id="SSF53474">
    <property type="entry name" value="alpha/beta-Hydrolases"/>
    <property type="match status" value="1"/>
</dbReference>
<dbReference type="InterPro" id="IPR029058">
    <property type="entry name" value="AB_hydrolase_fold"/>
</dbReference>
<dbReference type="KEGG" id="cei:CEPID_00435"/>
<feature type="signal peptide" evidence="1">
    <location>
        <begin position="1"/>
        <end position="24"/>
    </location>
</feature>
<keyword evidence="4" id="KW-1185">Reference proteome</keyword>
<dbReference type="EMBL" id="CP011541">
    <property type="protein sequence ID" value="AKK01981.1"/>
    <property type="molecule type" value="Genomic_DNA"/>
</dbReference>
<dbReference type="PATRIC" id="fig|1050174.4.peg.93"/>
<feature type="domain" description="AB hydrolase-1" evidence="2">
    <location>
        <begin position="59"/>
        <end position="168"/>
    </location>
</feature>
<protein>
    <submittedName>
        <fullName evidence="3">Alpha/beta hydrolase family</fullName>
    </submittedName>
</protein>
<dbReference type="PANTHER" id="PTHR37574:SF1">
    <property type="entry name" value="LIPASE B"/>
    <property type="match status" value="1"/>
</dbReference>
<dbReference type="Proteomes" id="UP000035368">
    <property type="component" value="Chromosome"/>
</dbReference>
<evidence type="ECO:0000256" key="1">
    <source>
        <dbReference type="SAM" id="SignalP"/>
    </source>
</evidence>
<evidence type="ECO:0000259" key="2">
    <source>
        <dbReference type="Pfam" id="PF00561"/>
    </source>
</evidence>
<dbReference type="AlphaFoldDB" id="A0A0G3GL65"/>
<keyword evidence="1" id="KW-0732">Signal</keyword>
<dbReference type="OrthoDB" id="8871309at2"/>
<dbReference type="Pfam" id="PF00561">
    <property type="entry name" value="Abhydrolase_1"/>
    <property type="match status" value="1"/>
</dbReference>
<dbReference type="STRING" id="1050174.CEPID_00435"/>
<name>A0A0G3GL65_9CORY</name>
<feature type="chain" id="PRO_5038353855" evidence="1">
    <location>
        <begin position="25"/>
        <end position="301"/>
    </location>
</feature>
<reference evidence="3 4" key="1">
    <citation type="submission" date="2015-05" db="EMBL/GenBank/DDBJ databases">
        <title>Complete genome sequence of Corynebacterium epidermidicanis DSM 45586, isolated from the skin of a dog suffering from pruritus.</title>
        <authorList>
            <person name="Ruckert C."/>
            <person name="Albersmeier A."/>
            <person name="Winkler A."/>
            <person name="Tauch A."/>
        </authorList>
    </citation>
    <scope>NUCLEOTIDE SEQUENCE [LARGE SCALE GENOMIC DNA]</scope>
    <source>
        <strain evidence="3 4">DSM 45586</strain>
    </source>
</reference>
<organism evidence="3 4">
    <name type="scientific">Corynebacterium epidermidicanis</name>
    <dbReference type="NCBI Taxonomy" id="1050174"/>
    <lineage>
        <taxon>Bacteria</taxon>
        <taxon>Bacillati</taxon>
        <taxon>Actinomycetota</taxon>
        <taxon>Actinomycetes</taxon>
        <taxon>Mycobacteriales</taxon>
        <taxon>Corynebacteriaceae</taxon>
        <taxon>Corynebacterium</taxon>
    </lineage>
</organism>
<evidence type="ECO:0000313" key="3">
    <source>
        <dbReference type="EMBL" id="AKK01981.1"/>
    </source>
</evidence>
<dbReference type="Gene3D" id="3.40.50.1820">
    <property type="entry name" value="alpha/beta hydrolase"/>
    <property type="match status" value="1"/>
</dbReference>
<gene>
    <name evidence="3" type="ORF">CEPID_00435</name>
</gene>
<dbReference type="InterPro" id="IPR000073">
    <property type="entry name" value="AB_hydrolase_1"/>
</dbReference>
<dbReference type="PANTHER" id="PTHR37574">
    <property type="entry name" value="LIPASE B"/>
    <property type="match status" value="1"/>
</dbReference>
<evidence type="ECO:0000313" key="4">
    <source>
        <dbReference type="Proteomes" id="UP000035368"/>
    </source>
</evidence>
<dbReference type="GO" id="GO:0016787">
    <property type="term" value="F:hydrolase activity"/>
    <property type="evidence" value="ECO:0007669"/>
    <property type="project" value="UniProtKB-KW"/>
</dbReference>
<keyword evidence="3" id="KW-0378">Hydrolase</keyword>
<accession>A0A0G3GL65</accession>
<dbReference type="InterPro" id="IPR053228">
    <property type="entry name" value="Stereospecific_Lipase"/>
</dbReference>
<proteinExistence type="predicted"/>